<dbReference type="InterPro" id="IPR013022">
    <property type="entry name" value="Xyl_isomerase-like_TIM-brl"/>
</dbReference>
<proteinExistence type="predicted"/>
<protein>
    <submittedName>
        <fullName evidence="2">Sugar phosphate isomerase/epimerase</fullName>
    </submittedName>
</protein>
<dbReference type="Gene3D" id="3.20.20.150">
    <property type="entry name" value="Divalent-metal-dependent TIM barrel enzymes"/>
    <property type="match status" value="1"/>
</dbReference>
<accession>A0ABY4DFH1</accession>
<keyword evidence="3" id="KW-1185">Reference proteome</keyword>
<evidence type="ECO:0000313" key="3">
    <source>
        <dbReference type="Proteomes" id="UP000829708"/>
    </source>
</evidence>
<dbReference type="Pfam" id="PF01261">
    <property type="entry name" value="AP_endonuc_2"/>
    <property type="match status" value="1"/>
</dbReference>
<name>A0ABY4DFH1_9SPIR</name>
<evidence type="ECO:0000259" key="1">
    <source>
        <dbReference type="Pfam" id="PF01261"/>
    </source>
</evidence>
<sequence>MQIMRWPVIGVKMPKVRTLEALDAFLAKVQGQGFDAVEMSLEMFPFIIDGNICSAWVDAVEPVLARYPLLYSAHIGRGLDLRNLENHELHASVLRSSLQICHVLHMDILVLHYEVKTNNLKAERQFLDAHRWAADLALRLGITLAVENIEVELVEPVVALMDEIRHPNLKLNLDTGHAYLASKRFGFDFLEAVKQMAPHLCHMHLNDNTGRFEELRITDRLAYDCLSMSHRREFGRGDIHIPPFFGSVPFDQVFSLVQSYQGRFICEYTYEDFEPFNQAIGEKVRSRLLASRSLL</sequence>
<reference evidence="3" key="1">
    <citation type="journal article" date="2024" name="J Bioinform Genom">
        <title>Complete genome sequence of the type strain bacterium Sphaerochaeta associata GLS2t (VKM B-2742)t.</title>
        <authorList>
            <person name="Troshina O.Y."/>
            <person name="Tepeeva A.N."/>
            <person name="Arzamasceva V.O."/>
            <person name="Whitman W.B."/>
            <person name="Varghese N."/>
            <person name="Shapiro N."/>
            <person name="Woyke T."/>
            <person name="Kripides N.C."/>
            <person name="Vasilenko O.V."/>
        </authorList>
    </citation>
    <scope>NUCLEOTIDE SEQUENCE [LARGE SCALE GENOMIC DNA]</scope>
    <source>
        <strain evidence="3">GLS2T</strain>
    </source>
</reference>
<organism evidence="2 3">
    <name type="scientific">Sphaerochaeta associata</name>
    <dbReference type="NCBI Taxonomy" id="1129264"/>
    <lineage>
        <taxon>Bacteria</taxon>
        <taxon>Pseudomonadati</taxon>
        <taxon>Spirochaetota</taxon>
        <taxon>Spirochaetia</taxon>
        <taxon>Spirochaetales</taxon>
        <taxon>Sphaerochaetaceae</taxon>
        <taxon>Sphaerochaeta</taxon>
    </lineage>
</organism>
<dbReference type="RefSeq" id="WP_244773319.1">
    <property type="nucleotide sequence ID" value="NZ_CP094929.1"/>
</dbReference>
<dbReference type="EMBL" id="CP094929">
    <property type="protein sequence ID" value="UOM51687.1"/>
    <property type="molecule type" value="Genomic_DNA"/>
</dbReference>
<dbReference type="PANTHER" id="PTHR12110">
    <property type="entry name" value="HYDROXYPYRUVATE ISOMERASE"/>
    <property type="match status" value="1"/>
</dbReference>
<dbReference type="SUPFAM" id="SSF51658">
    <property type="entry name" value="Xylose isomerase-like"/>
    <property type="match status" value="1"/>
</dbReference>
<feature type="domain" description="Xylose isomerase-like TIM barrel" evidence="1">
    <location>
        <begin position="28"/>
        <end position="280"/>
    </location>
</feature>
<dbReference type="PANTHER" id="PTHR12110:SF53">
    <property type="entry name" value="BLR5974 PROTEIN"/>
    <property type="match status" value="1"/>
</dbReference>
<dbReference type="Proteomes" id="UP000829708">
    <property type="component" value="Chromosome"/>
</dbReference>
<dbReference type="GO" id="GO:0016853">
    <property type="term" value="F:isomerase activity"/>
    <property type="evidence" value="ECO:0007669"/>
    <property type="project" value="UniProtKB-KW"/>
</dbReference>
<gene>
    <name evidence="2" type="ORF">MUG09_02710</name>
</gene>
<dbReference type="InterPro" id="IPR036237">
    <property type="entry name" value="Xyl_isomerase-like_sf"/>
</dbReference>
<keyword evidence="2" id="KW-0413">Isomerase</keyword>
<dbReference type="InterPro" id="IPR050312">
    <property type="entry name" value="IolE/XylAMocC-like"/>
</dbReference>
<evidence type="ECO:0000313" key="2">
    <source>
        <dbReference type="EMBL" id="UOM51687.1"/>
    </source>
</evidence>